<gene>
    <name evidence="1" type="ORF">EH55_04185</name>
</gene>
<dbReference type="EMBL" id="JMKI01000031">
    <property type="protein sequence ID" value="KEJ92213.1"/>
    <property type="molecule type" value="Genomic_DNA"/>
</dbReference>
<sequence>MSDEFHSEVITLPGSFGSREVKLSRLFPNVPNGVHVLLLHGVHSSANLSPHNKFSHLAHILAERGITPWLCETSRRQVSRDDYPDNLRGWITDAFGGKSFPDELADCEGAFSHVALHKPHETWLWGFSLGGVIALALAAKYEVERVIMSGTGLVSAPDAERDMILLPILSTLRENLSPEMLREIKAESTTLFRGTNDAIFSDEACRDLIDAIGLPAERKKYFAIEGADHSLKIRGGRRDAKIMDEMLALLLAT</sequence>
<dbReference type="OrthoDB" id="4054at2"/>
<evidence type="ECO:0000313" key="1">
    <source>
        <dbReference type="EMBL" id="KEJ92213.1"/>
    </source>
</evidence>
<evidence type="ECO:0000313" key="2">
    <source>
        <dbReference type="Proteomes" id="UP000027665"/>
    </source>
</evidence>
<accession>A0A073IPB6</accession>
<dbReference type="RefSeq" id="WP_037975904.1">
    <property type="nucleotide sequence ID" value="NZ_JMKI01000031.1"/>
</dbReference>
<dbReference type="SUPFAM" id="SSF53474">
    <property type="entry name" value="alpha/beta-Hydrolases"/>
    <property type="match status" value="1"/>
</dbReference>
<dbReference type="InterPro" id="IPR029058">
    <property type="entry name" value="AB_hydrolase_fold"/>
</dbReference>
<dbReference type="Proteomes" id="UP000027665">
    <property type="component" value="Unassembled WGS sequence"/>
</dbReference>
<name>A0A073IPB6_9BACT</name>
<proteinExistence type="predicted"/>
<protein>
    <recommendedName>
        <fullName evidence="3">AB hydrolase-1 domain-containing protein</fullName>
    </recommendedName>
</protein>
<keyword evidence="2" id="KW-1185">Reference proteome</keyword>
<comment type="caution">
    <text evidence="1">The sequence shown here is derived from an EMBL/GenBank/DDBJ whole genome shotgun (WGS) entry which is preliminary data.</text>
</comment>
<dbReference type="STRING" id="2754.EH55_04185"/>
<reference evidence="1 2" key="1">
    <citation type="submission" date="2014-04" db="EMBL/GenBank/DDBJ databases">
        <title>Draft Genome Sequence of Synergistes jonesii.</title>
        <authorList>
            <person name="Coil D.A."/>
            <person name="Eisen J.A."/>
            <person name="Holland-Moritz H.E."/>
        </authorList>
    </citation>
    <scope>NUCLEOTIDE SEQUENCE [LARGE SCALE GENOMIC DNA]</scope>
    <source>
        <strain evidence="1 2">78-1</strain>
    </source>
</reference>
<dbReference type="GeneID" id="90983509"/>
<dbReference type="AlphaFoldDB" id="A0A073IPB6"/>
<dbReference type="eggNOG" id="COG1073">
    <property type="taxonomic scope" value="Bacteria"/>
</dbReference>
<evidence type="ECO:0008006" key="3">
    <source>
        <dbReference type="Google" id="ProtNLM"/>
    </source>
</evidence>
<organism evidence="1 2">
    <name type="scientific">Synergistes jonesii</name>
    <dbReference type="NCBI Taxonomy" id="2754"/>
    <lineage>
        <taxon>Bacteria</taxon>
        <taxon>Thermotogati</taxon>
        <taxon>Synergistota</taxon>
        <taxon>Synergistia</taxon>
        <taxon>Synergistales</taxon>
        <taxon>Synergistaceae</taxon>
        <taxon>Synergistes</taxon>
    </lineage>
</organism>
<dbReference type="Gene3D" id="3.40.50.1820">
    <property type="entry name" value="alpha/beta hydrolase"/>
    <property type="match status" value="1"/>
</dbReference>